<dbReference type="Proteomes" id="UP000647133">
    <property type="component" value="Unassembled WGS sequence"/>
</dbReference>
<protein>
    <recommendedName>
        <fullName evidence="1">peptide chain release factor N(5)-glutamine methyltransferase</fullName>
        <ecNumber evidence="1">2.1.1.297</ecNumber>
    </recommendedName>
</protein>
<organism evidence="9 10">
    <name type="scientific">Echinicola arenosa</name>
    <dbReference type="NCBI Taxonomy" id="2774144"/>
    <lineage>
        <taxon>Bacteria</taxon>
        <taxon>Pseudomonadati</taxon>
        <taxon>Bacteroidota</taxon>
        <taxon>Cytophagia</taxon>
        <taxon>Cytophagales</taxon>
        <taxon>Cyclobacteriaceae</taxon>
        <taxon>Echinicola</taxon>
    </lineage>
</organism>
<evidence type="ECO:0000256" key="6">
    <source>
        <dbReference type="SAM" id="Coils"/>
    </source>
</evidence>
<feature type="coiled-coil region" evidence="6">
    <location>
        <begin position="140"/>
        <end position="167"/>
    </location>
</feature>
<feature type="domain" description="Release factor glutamine methyltransferase N-terminal" evidence="8">
    <location>
        <begin position="6"/>
        <end position="74"/>
    </location>
</feature>
<comment type="caution">
    <text evidence="9">The sequence shown here is derived from an EMBL/GenBank/DDBJ whole genome shotgun (WGS) entry which is preliminary data.</text>
</comment>
<evidence type="ECO:0000313" key="9">
    <source>
        <dbReference type="EMBL" id="MBD8488623.1"/>
    </source>
</evidence>
<keyword evidence="10" id="KW-1185">Reference proteome</keyword>
<dbReference type="GO" id="GO:0032259">
    <property type="term" value="P:methylation"/>
    <property type="evidence" value="ECO:0007669"/>
    <property type="project" value="UniProtKB-KW"/>
</dbReference>
<dbReference type="PANTHER" id="PTHR18895">
    <property type="entry name" value="HEMK METHYLTRANSFERASE"/>
    <property type="match status" value="1"/>
</dbReference>
<keyword evidence="3 9" id="KW-0808">Transferase</keyword>
<dbReference type="NCBIfam" id="TIGR03534">
    <property type="entry name" value="RF_mod_PrmC"/>
    <property type="match status" value="1"/>
</dbReference>
<dbReference type="InterPro" id="IPR004556">
    <property type="entry name" value="HemK-like"/>
</dbReference>
<keyword evidence="2 9" id="KW-0489">Methyltransferase</keyword>
<dbReference type="InterPro" id="IPR002052">
    <property type="entry name" value="DNA_methylase_N6_adenine_CS"/>
</dbReference>
<dbReference type="CDD" id="cd02440">
    <property type="entry name" value="AdoMet_MTases"/>
    <property type="match status" value="1"/>
</dbReference>
<evidence type="ECO:0000313" key="10">
    <source>
        <dbReference type="Proteomes" id="UP000647133"/>
    </source>
</evidence>
<dbReference type="SUPFAM" id="SSF53335">
    <property type="entry name" value="S-adenosyl-L-methionine-dependent methyltransferases"/>
    <property type="match status" value="1"/>
</dbReference>
<dbReference type="EMBL" id="JACYTQ010000002">
    <property type="protein sequence ID" value="MBD8488623.1"/>
    <property type="molecule type" value="Genomic_DNA"/>
</dbReference>
<dbReference type="InterPro" id="IPR040758">
    <property type="entry name" value="PrmC_N"/>
</dbReference>
<dbReference type="NCBIfam" id="TIGR00536">
    <property type="entry name" value="hemK_fam"/>
    <property type="match status" value="1"/>
</dbReference>
<dbReference type="InterPro" id="IPR050320">
    <property type="entry name" value="N5-glutamine_MTase"/>
</dbReference>
<reference evidence="9 10" key="1">
    <citation type="submission" date="2020-09" db="EMBL/GenBank/DDBJ databases">
        <title>Echinicola sp. CAU 1574 isolated from sand of Sido Beach.</title>
        <authorList>
            <person name="Kim W."/>
        </authorList>
    </citation>
    <scope>NUCLEOTIDE SEQUENCE [LARGE SCALE GENOMIC DNA]</scope>
    <source>
        <strain evidence="9 10">CAU 1574</strain>
    </source>
</reference>
<dbReference type="InterPro" id="IPR007848">
    <property type="entry name" value="Small_mtfrase_dom"/>
</dbReference>
<name>A0ABR9AIJ2_9BACT</name>
<evidence type="ECO:0000256" key="1">
    <source>
        <dbReference type="ARBA" id="ARBA00012771"/>
    </source>
</evidence>
<proteinExistence type="predicted"/>
<evidence type="ECO:0000256" key="3">
    <source>
        <dbReference type="ARBA" id="ARBA00022679"/>
    </source>
</evidence>
<evidence type="ECO:0000256" key="2">
    <source>
        <dbReference type="ARBA" id="ARBA00022603"/>
    </source>
</evidence>
<evidence type="ECO:0000259" key="7">
    <source>
        <dbReference type="Pfam" id="PF05175"/>
    </source>
</evidence>
<dbReference type="InterPro" id="IPR029063">
    <property type="entry name" value="SAM-dependent_MTases_sf"/>
</dbReference>
<dbReference type="PANTHER" id="PTHR18895:SF74">
    <property type="entry name" value="MTRF1L RELEASE FACTOR GLUTAMINE METHYLTRANSFERASE"/>
    <property type="match status" value="1"/>
</dbReference>
<dbReference type="GO" id="GO:0102559">
    <property type="term" value="F:peptide chain release factor N(5)-glutamine methyltransferase activity"/>
    <property type="evidence" value="ECO:0007669"/>
    <property type="project" value="UniProtKB-EC"/>
</dbReference>
<evidence type="ECO:0000256" key="4">
    <source>
        <dbReference type="ARBA" id="ARBA00022691"/>
    </source>
</evidence>
<dbReference type="EC" id="2.1.1.297" evidence="1"/>
<accession>A0ABR9AIJ2</accession>
<evidence type="ECO:0000259" key="8">
    <source>
        <dbReference type="Pfam" id="PF17827"/>
    </source>
</evidence>
<dbReference type="Pfam" id="PF05175">
    <property type="entry name" value="MTS"/>
    <property type="match status" value="1"/>
</dbReference>
<dbReference type="Pfam" id="PF17827">
    <property type="entry name" value="PrmC_N"/>
    <property type="match status" value="1"/>
</dbReference>
<dbReference type="RefSeq" id="WP_192009482.1">
    <property type="nucleotide sequence ID" value="NZ_JACYTQ010000002.1"/>
</dbReference>
<sequence>MLSARELYQSTQSRLNALYPPQESQSLVYWLMEHFLAIKRPDILKDIEIKNPTPAFELAVKELEKGRPVQYILGFGPFYGRDFKVDHSVLIPRNETEELVHLIINENPHQDLKILDIGTGTGCIPITLFLEMKAAKVAALDISKAALAIARQNAAELKAKVEFYETDILKEEIPIHGLDIIVSNPPYVRELEKAEMHQNVLEYEPQLALFVTDDDPLIFYRTIAKKSMDALVPHGKIYFEINEAFGDEMYQMMASLGYEAVKIYQDMQGKDRILSAVKPLS</sequence>
<dbReference type="InterPro" id="IPR019874">
    <property type="entry name" value="RF_methyltr_PrmC"/>
</dbReference>
<gene>
    <name evidence="9" type="primary">prmC</name>
    <name evidence="9" type="ORF">IFO69_07700</name>
</gene>
<dbReference type="Gene3D" id="3.40.50.150">
    <property type="entry name" value="Vaccinia Virus protein VP39"/>
    <property type="match status" value="1"/>
</dbReference>
<dbReference type="PROSITE" id="PS00092">
    <property type="entry name" value="N6_MTASE"/>
    <property type="match status" value="1"/>
</dbReference>
<comment type="catalytic activity">
    <reaction evidence="5">
        <text>L-glutaminyl-[peptide chain release factor] + S-adenosyl-L-methionine = N(5)-methyl-L-glutaminyl-[peptide chain release factor] + S-adenosyl-L-homocysteine + H(+)</text>
        <dbReference type="Rhea" id="RHEA:42896"/>
        <dbReference type="Rhea" id="RHEA-COMP:10271"/>
        <dbReference type="Rhea" id="RHEA-COMP:10272"/>
        <dbReference type="ChEBI" id="CHEBI:15378"/>
        <dbReference type="ChEBI" id="CHEBI:30011"/>
        <dbReference type="ChEBI" id="CHEBI:57856"/>
        <dbReference type="ChEBI" id="CHEBI:59789"/>
        <dbReference type="ChEBI" id="CHEBI:61891"/>
        <dbReference type="EC" id="2.1.1.297"/>
    </reaction>
</comment>
<keyword evidence="6" id="KW-0175">Coiled coil</keyword>
<feature type="domain" description="Methyltransferase small" evidence="7">
    <location>
        <begin position="110"/>
        <end position="198"/>
    </location>
</feature>
<evidence type="ECO:0000256" key="5">
    <source>
        <dbReference type="ARBA" id="ARBA00048391"/>
    </source>
</evidence>
<keyword evidence="4" id="KW-0949">S-adenosyl-L-methionine</keyword>
<dbReference type="Gene3D" id="1.10.8.10">
    <property type="entry name" value="DNA helicase RuvA subunit, C-terminal domain"/>
    <property type="match status" value="1"/>
</dbReference>